<keyword evidence="3" id="KW-1185">Reference proteome</keyword>
<name>A0A444ZP40_ARAHY</name>
<reference evidence="2 3" key="1">
    <citation type="submission" date="2019-01" db="EMBL/GenBank/DDBJ databases">
        <title>Sequencing of cultivated peanut Arachis hypogaea provides insights into genome evolution and oil improvement.</title>
        <authorList>
            <person name="Chen X."/>
        </authorList>
    </citation>
    <scope>NUCLEOTIDE SEQUENCE [LARGE SCALE GENOMIC DNA]</scope>
    <source>
        <strain evidence="3">cv. Fuhuasheng</strain>
        <tissue evidence="2">Leaves</tissue>
    </source>
</reference>
<comment type="caution">
    <text evidence="2">The sequence shown here is derived from an EMBL/GenBank/DDBJ whole genome shotgun (WGS) entry which is preliminary data.</text>
</comment>
<dbReference type="PANTHER" id="PTHR31170:SF20">
    <property type="entry name" value="DUF247 DOMAIN PROTEIN"/>
    <property type="match status" value="1"/>
</dbReference>
<accession>A0A444ZP40</accession>
<evidence type="ECO:0000313" key="2">
    <source>
        <dbReference type="EMBL" id="RYR15969.1"/>
    </source>
</evidence>
<dbReference type="Pfam" id="PF03140">
    <property type="entry name" value="DUF247"/>
    <property type="match status" value="2"/>
</dbReference>
<evidence type="ECO:0000256" key="1">
    <source>
        <dbReference type="SAM" id="Phobius"/>
    </source>
</evidence>
<feature type="transmembrane region" description="Helical" evidence="1">
    <location>
        <begin position="324"/>
        <end position="343"/>
    </location>
</feature>
<keyword evidence="1" id="KW-0812">Transmembrane</keyword>
<keyword evidence="1" id="KW-1133">Transmembrane helix</keyword>
<organism evidence="2 3">
    <name type="scientific">Arachis hypogaea</name>
    <name type="common">Peanut</name>
    <dbReference type="NCBI Taxonomy" id="3818"/>
    <lineage>
        <taxon>Eukaryota</taxon>
        <taxon>Viridiplantae</taxon>
        <taxon>Streptophyta</taxon>
        <taxon>Embryophyta</taxon>
        <taxon>Tracheophyta</taxon>
        <taxon>Spermatophyta</taxon>
        <taxon>Magnoliopsida</taxon>
        <taxon>eudicotyledons</taxon>
        <taxon>Gunneridae</taxon>
        <taxon>Pentapetalae</taxon>
        <taxon>rosids</taxon>
        <taxon>fabids</taxon>
        <taxon>Fabales</taxon>
        <taxon>Fabaceae</taxon>
        <taxon>Papilionoideae</taxon>
        <taxon>50 kb inversion clade</taxon>
        <taxon>dalbergioids sensu lato</taxon>
        <taxon>Dalbergieae</taxon>
        <taxon>Pterocarpus clade</taxon>
        <taxon>Arachis</taxon>
    </lineage>
</organism>
<dbReference type="AlphaFoldDB" id="A0A444ZP40"/>
<dbReference type="Proteomes" id="UP000289738">
    <property type="component" value="Chromosome B04"/>
</dbReference>
<dbReference type="InterPro" id="IPR004158">
    <property type="entry name" value="DUF247_pln"/>
</dbReference>
<protein>
    <submittedName>
        <fullName evidence="2">Uncharacterized protein</fullName>
    </submittedName>
</protein>
<proteinExistence type="predicted"/>
<feature type="transmembrane region" description="Helical" evidence="1">
    <location>
        <begin position="541"/>
        <end position="565"/>
    </location>
</feature>
<gene>
    <name evidence="2" type="ORF">Ahy_B04g072941</name>
</gene>
<evidence type="ECO:0000313" key="3">
    <source>
        <dbReference type="Proteomes" id="UP000289738"/>
    </source>
</evidence>
<keyword evidence="1" id="KW-0472">Membrane</keyword>
<dbReference type="PANTHER" id="PTHR31170">
    <property type="entry name" value="BNAC04G53230D PROTEIN"/>
    <property type="match status" value="1"/>
</dbReference>
<dbReference type="EMBL" id="SDMP01000014">
    <property type="protein sequence ID" value="RYR15969.1"/>
    <property type="molecule type" value="Genomic_DNA"/>
</dbReference>
<sequence length="568" mass="64364">MSSSTEDHSFGDHLNLNSEEGYKSHIHTILTSIDDRYVQSASIVIVPHGFQKGNEDAYKPKLVTIGPRFRGSRKELLNMEETKLRCMLSLLHRVKDEDIKKRLDDCLKAVLELDKIVRASYVDSYHIKLNEYELATVMLVDGCFLLELLICGSKKLSKDYPSCLEPRGPGPEVVKEEVFFSDLTLLENQLPVLVIHALSQTLFPDYFSKDIDLENFPKEERPYSPHFLELLHSSIPGDESVGKKNIYVSGGNSDHQQDQSAIAVKDVEQETSKRAEKLLAKTHVDQRLKRCATRLEASGIKIRPSKHGGEGKNRLGMSFLVHKLFIFFVMLGNCLGTAIVGLKNMLQKLLAYAWGTLKFVLLGIRADSKNRDTWQEEEVRGFDFGIKFSKENGILEIPQLHITETTNAKWCNFIAWEHHKNDPMRSSVVGAASLSLSAKCSSAALIFNGLVCCSSDVKLLKKKEIIVDHMNMSNDELVAFFRRIAKTVDHGILDDYSGYTKICDDLNAYSATIGIEQLFLTGWHIFVCNVMRFYKFLRRKYNFAALFLILLTVGQLLYAMLAYHLPPK</sequence>